<reference evidence="3" key="2">
    <citation type="submission" date="2019-10" db="EMBL/GenBank/DDBJ databases">
        <title>A de novo genome assembly of a pear dwarfing rootstock.</title>
        <authorList>
            <person name="Wang F."/>
            <person name="Wang J."/>
            <person name="Li S."/>
            <person name="Zhang Y."/>
            <person name="Fang M."/>
            <person name="Ma L."/>
            <person name="Zhao Y."/>
            <person name="Jiang S."/>
        </authorList>
    </citation>
    <scope>NUCLEOTIDE SEQUENCE [LARGE SCALE GENOMIC DNA]</scope>
    <source>
        <strain evidence="2">S2</strain>
        <tissue evidence="2">Leaf</tissue>
    </source>
</reference>
<accession>A0A5N5GMJ8</accession>
<reference evidence="1 3" key="3">
    <citation type="submission" date="2019-11" db="EMBL/GenBank/DDBJ databases">
        <title>A de novo genome assembly of a pear dwarfing rootstock.</title>
        <authorList>
            <person name="Wang F."/>
            <person name="Wang J."/>
            <person name="Li S."/>
            <person name="Zhang Y."/>
            <person name="Fang M."/>
            <person name="Ma L."/>
            <person name="Zhao Y."/>
            <person name="Jiang S."/>
        </authorList>
    </citation>
    <scope>NUCLEOTIDE SEQUENCE [LARGE SCALE GENOMIC DNA]</scope>
    <source>
        <strain evidence="1">S2</strain>
        <tissue evidence="1">Leaf</tissue>
    </source>
</reference>
<proteinExistence type="predicted"/>
<organism evidence="1 3">
    <name type="scientific">Pyrus ussuriensis x Pyrus communis</name>
    <dbReference type="NCBI Taxonomy" id="2448454"/>
    <lineage>
        <taxon>Eukaryota</taxon>
        <taxon>Viridiplantae</taxon>
        <taxon>Streptophyta</taxon>
        <taxon>Embryophyta</taxon>
        <taxon>Tracheophyta</taxon>
        <taxon>Spermatophyta</taxon>
        <taxon>Magnoliopsida</taxon>
        <taxon>eudicotyledons</taxon>
        <taxon>Gunneridae</taxon>
        <taxon>Pentapetalae</taxon>
        <taxon>rosids</taxon>
        <taxon>fabids</taxon>
        <taxon>Rosales</taxon>
        <taxon>Rosaceae</taxon>
        <taxon>Amygdaloideae</taxon>
        <taxon>Maleae</taxon>
        <taxon>Pyrus</taxon>
    </lineage>
</organism>
<evidence type="ECO:0000313" key="2">
    <source>
        <dbReference type="EMBL" id="KAB2631826.1"/>
    </source>
</evidence>
<dbReference type="Proteomes" id="UP000327157">
    <property type="component" value="Chromosome 3"/>
</dbReference>
<reference evidence="1 3" key="1">
    <citation type="submission" date="2019-09" db="EMBL/GenBank/DDBJ databases">
        <authorList>
            <person name="Ou C."/>
        </authorList>
    </citation>
    <scope>NUCLEOTIDE SEQUENCE [LARGE SCALE GENOMIC DNA]</scope>
    <source>
        <strain evidence="1">S2</strain>
        <tissue evidence="1">Leaf</tissue>
    </source>
</reference>
<name>A0A5N5GMJ8_9ROSA</name>
<dbReference type="EMBL" id="SMOL01000402">
    <property type="protein sequence ID" value="KAB2615091.1"/>
    <property type="molecule type" value="Genomic_DNA"/>
</dbReference>
<dbReference type="EMBL" id="SMOL01000139">
    <property type="protein sequence ID" value="KAB2631826.1"/>
    <property type="molecule type" value="Genomic_DNA"/>
</dbReference>
<evidence type="ECO:0000313" key="1">
    <source>
        <dbReference type="EMBL" id="KAB2615091.1"/>
    </source>
</evidence>
<comment type="caution">
    <text evidence="1">The sequence shown here is derived from an EMBL/GenBank/DDBJ whole genome shotgun (WGS) entry which is preliminary data.</text>
</comment>
<keyword evidence="3" id="KW-1185">Reference proteome</keyword>
<protein>
    <submittedName>
        <fullName evidence="1">OPI10-like protein</fullName>
    </submittedName>
</protein>
<dbReference type="AlphaFoldDB" id="A0A5N5GMJ8"/>
<sequence length="92" mass="10154">MENEVDTCYTLTSTLPSSSVTLSLWSARQRCLLFSGPSLEKLKQRCCRQKSRVDGAPGDATVGGRCDEKQIERLTMNVGEICSILCDLIILL</sequence>
<evidence type="ECO:0000313" key="3">
    <source>
        <dbReference type="Proteomes" id="UP000327157"/>
    </source>
</evidence>
<gene>
    <name evidence="1" type="ORF">D8674_021679</name>
    <name evidence="2" type="ORF">D8674_040530</name>
</gene>